<evidence type="ECO:0000313" key="1">
    <source>
        <dbReference type="EMBL" id="OGF22221.1"/>
    </source>
</evidence>
<comment type="caution">
    <text evidence="1">The sequence shown here is derived from an EMBL/GenBank/DDBJ whole genome shotgun (WGS) entry which is preliminary data.</text>
</comment>
<sequence>MTELQDEILKVMGLFNYPSQNVLALAELVNQRRLFQGKQVLISHFIIQAIDGLAGEPGLPENLKSVLKRIYNYGR</sequence>
<dbReference type="EMBL" id="MFFS01000035">
    <property type="protein sequence ID" value="OGF22221.1"/>
    <property type="molecule type" value="Genomic_DNA"/>
</dbReference>
<reference evidence="1 2" key="1">
    <citation type="journal article" date="2016" name="Nat. Commun.">
        <title>Thousands of microbial genomes shed light on interconnected biogeochemical processes in an aquifer system.</title>
        <authorList>
            <person name="Anantharaman K."/>
            <person name="Brown C.T."/>
            <person name="Hug L.A."/>
            <person name="Sharon I."/>
            <person name="Castelle C.J."/>
            <person name="Probst A.J."/>
            <person name="Thomas B.C."/>
            <person name="Singh A."/>
            <person name="Wilkins M.J."/>
            <person name="Karaoz U."/>
            <person name="Brodie E.L."/>
            <person name="Williams K.H."/>
            <person name="Hubbard S.S."/>
            <person name="Banfield J.F."/>
        </authorList>
    </citation>
    <scope>NUCLEOTIDE SEQUENCE [LARGE SCALE GENOMIC DNA]</scope>
</reference>
<accession>A0A1F5S7G8</accession>
<name>A0A1F5S7G8_9BACT</name>
<dbReference type="Proteomes" id="UP000178323">
    <property type="component" value="Unassembled WGS sequence"/>
</dbReference>
<proteinExistence type="predicted"/>
<organism evidence="1 2">
    <name type="scientific">Candidatus Falkowbacteria bacterium RBG_13_39_14</name>
    <dbReference type="NCBI Taxonomy" id="1797985"/>
    <lineage>
        <taxon>Bacteria</taxon>
        <taxon>Candidatus Falkowiibacteriota</taxon>
    </lineage>
</organism>
<gene>
    <name evidence="1" type="ORF">A2Y83_04090</name>
</gene>
<protein>
    <submittedName>
        <fullName evidence="1">Uncharacterized protein</fullName>
    </submittedName>
</protein>
<evidence type="ECO:0000313" key="2">
    <source>
        <dbReference type="Proteomes" id="UP000178323"/>
    </source>
</evidence>
<dbReference type="AlphaFoldDB" id="A0A1F5S7G8"/>